<comment type="caution">
    <text evidence="2">The sequence shown here is derived from an EMBL/GenBank/DDBJ whole genome shotgun (WGS) entry which is preliminary data.</text>
</comment>
<dbReference type="OrthoDB" id="5394863at2759"/>
<organism evidence="2 3">
    <name type="scientific">Tuber borchii</name>
    <name type="common">White truffle</name>
    <dbReference type="NCBI Taxonomy" id="42251"/>
    <lineage>
        <taxon>Eukaryota</taxon>
        <taxon>Fungi</taxon>
        <taxon>Dikarya</taxon>
        <taxon>Ascomycota</taxon>
        <taxon>Pezizomycotina</taxon>
        <taxon>Pezizomycetes</taxon>
        <taxon>Pezizales</taxon>
        <taxon>Tuberaceae</taxon>
        <taxon>Tuber</taxon>
    </lineage>
</organism>
<dbReference type="Proteomes" id="UP000244722">
    <property type="component" value="Unassembled WGS sequence"/>
</dbReference>
<sequence>METFLHSLVHLGPFPSVGKSSFFVLMDGFKETIFSVAMPATIPGEQMGAPTAPACNSLGPVITPHPKIHIVEYEKMLLLKLQSITHCGLGAFKTPTFLLNPSAVIHSKFEKGRAHLPEIIVQPVESLAAGHIFDVNQEFFHMIKTGDGYLWRGWKGKFTPNRKDNAVKSSGAAFGQSKSPDGKEIYSWCKLDCCRRCFESFESRKEQGSHEVETPVEVKTPAEEEDDDDDDDEEQEQEEGVENGAAVVVKDFLCTLPQLECCPLKLKASVSRSNSTSSNSSFTMSDNSTPSTPPTMPCTPIMNSVDKRDLVEKYNLNQSFENALTAHLSSQQSKASVHHMLSVFDFPQQDPKRQSLYRKWSGGNRGLEALNLECGSQAVGGDTPITFLSSLKF</sequence>
<name>A0A2T6ZHN3_TUBBO</name>
<protein>
    <submittedName>
        <fullName evidence="2">Uncharacterized protein</fullName>
    </submittedName>
</protein>
<keyword evidence="3" id="KW-1185">Reference proteome</keyword>
<evidence type="ECO:0000313" key="2">
    <source>
        <dbReference type="EMBL" id="PUU74993.1"/>
    </source>
</evidence>
<feature type="region of interest" description="Disordered" evidence="1">
    <location>
        <begin position="272"/>
        <end position="298"/>
    </location>
</feature>
<feature type="region of interest" description="Disordered" evidence="1">
    <location>
        <begin position="206"/>
        <end position="242"/>
    </location>
</feature>
<feature type="compositionally biased region" description="Low complexity" evidence="1">
    <location>
        <begin position="272"/>
        <end position="290"/>
    </location>
</feature>
<dbReference type="STRING" id="42251.A0A2T6ZHN3"/>
<evidence type="ECO:0000313" key="3">
    <source>
        <dbReference type="Proteomes" id="UP000244722"/>
    </source>
</evidence>
<feature type="compositionally biased region" description="Acidic residues" evidence="1">
    <location>
        <begin position="223"/>
        <end position="241"/>
    </location>
</feature>
<proteinExistence type="predicted"/>
<gene>
    <name evidence="2" type="ORF">B9Z19DRAFT_378931</name>
</gene>
<accession>A0A2T6ZHN3</accession>
<dbReference type="AlphaFoldDB" id="A0A2T6ZHN3"/>
<reference evidence="2 3" key="1">
    <citation type="submission" date="2017-04" db="EMBL/GenBank/DDBJ databases">
        <title>Draft genome sequence of Tuber borchii Vittad., a whitish edible truffle.</title>
        <authorList>
            <consortium name="DOE Joint Genome Institute"/>
            <person name="Murat C."/>
            <person name="Kuo A."/>
            <person name="Barry K.W."/>
            <person name="Clum A."/>
            <person name="Dockter R.B."/>
            <person name="Fauchery L."/>
            <person name="Iotti M."/>
            <person name="Kohler A."/>
            <person name="Labutti K."/>
            <person name="Lindquist E.A."/>
            <person name="Lipzen A."/>
            <person name="Ohm R.A."/>
            <person name="Wang M."/>
            <person name="Grigoriev I.V."/>
            <person name="Zambonelli A."/>
            <person name="Martin F.M."/>
        </authorList>
    </citation>
    <scope>NUCLEOTIDE SEQUENCE [LARGE SCALE GENOMIC DNA]</scope>
    <source>
        <strain evidence="2 3">Tbo3840</strain>
    </source>
</reference>
<evidence type="ECO:0000256" key="1">
    <source>
        <dbReference type="SAM" id="MobiDB-lite"/>
    </source>
</evidence>
<dbReference type="EMBL" id="NESQ01000257">
    <property type="protein sequence ID" value="PUU74993.1"/>
    <property type="molecule type" value="Genomic_DNA"/>
</dbReference>